<accession>F9DXZ6</accession>
<protein>
    <submittedName>
        <fullName evidence="2">Zinc/iron permease</fullName>
    </submittedName>
</protein>
<keyword evidence="1" id="KW-0812">Transmembrane</keyword>
<feature type="transmembrane region" description="Helical" evidence="1">
    <location>
        <begin position="33"/>
        <end position="53"/>
    </location>
</feature>
<feature type="transmembrane region" description="Helical" evidence="1">
    <location>
        <begin position="131"/>
        <end position="152"/>
    </location>
</feature>
<gene>
    <name evidence="2" type="ORF">HMPREF9372_3677</name>
</gene>
<evidence type="ECO:0000256" key="1">
    <source>
        <dbReference type="SAM" id="Phobius"/>
    </source>
</evidence>
<proteinExistence type="predicted"/>
<reference evidence="2 3" key="1">
    <citation type="submission" date="2011-04" db="EMBL/GenBank/DDBJ databases">
        <authorList>
            <person name="Muzny D."/>
            <person name="Qin X."/>
            <person name="Deng J."/>
            <person name="Jiang H."/>
            <person name="Liu Y."/>
            <person name="Qu J."/>
            <person name="Song X.-Z."/>
            <person name="Zhang L."/>
            <person name="Thornton R."/>
            <person name="Coyle M."/>
            <person name="Francisco L."/>
            <person name="Jackson L."/>
            <person name="Javaid M."/>
            <person name="Korchina V."/>
            <person name="Kovar C."/>
            <person name="Mata R."/>
            <person name="Mathew T."/>
            <person name="Ngo R."/>
            <person name="Nguyen L."/>
            <person name="Nguyen N."/>
            <person name="Okwuonu G."/>
            <person name="Ongeri F."/>
            <person name="Pham C."/>
            <person name="Simmons D."/>
            <person name="Wilczek-Boney K."/>
            <person name="Hale W."/>
            <person name="Jakkamsetti A."/>
            <person name="Pham P."/>
            <person name="Ruth R."/>
            <person name="San Lucas F."/>
            <person name="Warren J."/>
            <person name="Zhang J."/>
            <person name="Zhao Z."/>
            <person name="Zhou C."/>
            <person name="Zhu D."/>
            <person name="Lee S."/>
            <person name="Bess C."/>
            <person name="Blankenburg K."/>
            <person name="Forbes L."/>
            <person name="Fu Q."/>
            <person name="Gubbala S."/>
            <person name="Hirani K."/>
            <person name="Jayaseelan J.C."/>
            <person name="Lara F."/>
            <person name="Munidasa M."/>
            <person name="Palculict T."/>
            <person name="Patil S."/>
            <person name="Pu L.-L."/>
            <person name="Saada N."/>
            <person name="Tang L."/>
            <person name="Weissenberger G."/>
            <person name="Zhu Y."/>
            <person name="Hemphill L."/>
            <person name="Shang Y."/>
            <person name="Youmans B."/>
            <person name="Ayvaz T."/>
            <person name="Ross M."/>
            <person name="Santibanez J."/>
            <person name="Aqrawi P."/>
            <person name="Gross S."/>
            <person name="Joshi V."/>
            <person name="Fowler G."/>
            <person name="Nazareth L."/>
            <person name="Reid J."/>
            <person name="Worley K."/>
            <person name="Petrosino J."/>
            <person name="Highlander S."/>
            <person name="Gibbs R."/>
        </authorList>
    </citation>
    <scope>NUCLEOTIDE SEQUENCE [LARGE SCALE GENOMIC DNA]</scope>
    <source>
        <strain evidence="2 3">2681</strain>
    </source>
</reference>
<feature type="transmembrane region" description="Helical" evidence="1">
    <location>
        <begin position="6"/>
        <end position="26"/>
    </location>
</feature>
<name>F9DXZ6_9BACL</name>
<dbReference type="Proteomes" id="UP000005316">
    <property type="component" value="Unassembled WGS sequence"/>
</dbReference>
<keyword evidence="1" id="KW-1133">Transmembrane helix</keyword>
<feature type="transmembrane region" description="Helical" evidence="1">
    <location>
        <begin position="101"/>
        <end position="125"/>
    </location>
</feature>
<evidence type="ECO:0000313" key="2">
    <source>
        <dbReference type="EMBL" id="EGQ19577.1"/>
    </source>
</evidence>
<dbReference type="EMBL" id="AFPZ01000119">
    <property type="protein sequence ID" value="EGQ19577.1"/>
    <property type="molecule type" value="Genomic_DNA"/>
</dbReference>
<dbReference type="OrthoDB" id="9787346at2"/>
<keyword evidence="1" id="KW-0472">Membrane</keyword>
<dbReference type="eggNOG" id="COG0428">
    <property type="taxonomic scope" value="Bacteria"/>
</dbReference>
<feature type="transmembrane region" description="Helical" evidence="1">
    <location>
        <begin position="161"/>
        <end position="179"/>
    </location>
</feature>
<dbReference type="RefSeq" id="WP_009498373.1">
    <property type="nucleotide sequence ID" value="NZ_GL982998.1"/>
</dbReference>
<evidence type="ECO:0000313" key="3">
    <source>
        <dbReference type="Proteomes" id="UP000005316"/>
    </source>
</evidence>
<organism evidence="2 3">
    <name type="scientific">Sporosarcina newyorkensis 2681</name>
    <dbReference type="NCBI Taxonomy" id="1027292"/>
    <lineage>
        <taxon>Bacteria</taxon>
        <taxon>Bacillati</taxon>
        <taxon>Bacillota</taxon>
        <taxon>Bacilli</taxon>
        <taxon>Bacillales</taxon>
        <taxon>Caryophanaceae</taxon>
        <taxon>Sporosarcina</taxon>
    </lineage>
</organism>
<sequence length="213" mass="23421">MTHIWFIGFLSTFAGIGVGGVIATLINGFKRSIGTIYAVCTGLILGLLSFEIVPEAIQLGNWVVFALGFLIGVIIFELIHMGFHKNPVISKGSRKQHNLRIGLFLALIISIHNFPEGMILFTPLFMARIRFYLLFLLSIIIAVPVAIGAFIGEMIGMQNQLLWAFLISLTVGTIYMVTIKEILPESIRQSSNIYSLLVALIAFCLVGAYLISS</sequence>
<dbReference type="HOGENOM" id="CLU_015114_1_3_9"/>
<comment type="caution">
    <text evidence="2">The sequence shown here is derived from an EMBL/GenBank/DDBJ whole genome shotgun (WGS) entry which is preliminary data.</text>
</comment>
<feature type="transmembrane region" description="Helical" evidence="1">
    <location>
        <begin position="59"/>
        <end position="80"/>
    </location>
</feature>
<dbReference type="AlphaFoldDB" id="F9DXZ6"/>
<feature type="transmembrane region" description="Helical" evidence="1">
    <location>
        <begin position="191"/>
        <end position="211"/>
    </location>
</feature>